<name>A0ACC4NZD3_9VIBR</name>
<organism evidence="1 2">
    <name type="scientific">Vibrio caribbeanicus</name>
    <dbReference type="NCBI Taxonomy" id="701175"/>
    <lineage>
        <taxon>Bacteria</taxon>
        <taxon>Pseudomonadati</taxon>
        <taxon>Pseudomonadota</taxon>
        <taxon>Gammaproteobacteria</taxon>
        <taxon>Vibrionales</taxon>
        <taxon>Vibrionaceae</taxon>
        <taxon>Vibrio</taxon>
    </lineage>
</organism>
<proteinExistence type="predicted"/>
<gene>
    <name evidence="1" type="ORF">NM09_08535</name>
</gene>
<evidence type="ECO:0000313" key="1">
    <source>
        <dbReference type="EMBL" id="KHD25736.1"/>
    </source>
</evidence>
<keyword evidence="2" id="KW-1185">Reference proteome</keyword>
<keyword evidence="1" id="KW-0378">Hydrolase</keyword>
<accession>A0ACC4NZD3</accession>
<reference evidence="1" key="1">
    <citation type="submission" date="2014-10" db="EMBL/GenBank/DDBJ databases">
        <title>Genome sequencing of Vibrio caribbeanicus T14.</title>
        <authorList>
            <person name="Chan K.-G."/>
            <person name="Mohamad N.I."/>
        </authorList>
    </citation>
    <scope>NUCLEOTIDE SEQUENCE</scope>
    <source>
        <strain evidence="1">T14</strain>
    </source>
</reference>
<comment type="caution">
    <text evidence="1">The sequence shown here is derived from an EMBL/GenBank/DDBJ whole genome shotgun (WGS) entry which is preliminary data.</text>
</comment>
<dbReference type="EMBL" id="JRWR01000004">
    <property type="protein sequence ID" value="KHD25736.1"/>
    <property type="molecule type" value="Genomic_DNA"/>
</dbReference>
<dbReference type="Proteomes" id="UP000030421">
    <property type="component" value="Unassembled WGS sequence"/>
</dbReference>
<protein>
    <submittedName>
        <fullName evidence="1">Fumarylacetoacetate hydrolase</fullName>
    </submittedName>
</protein>
<evidence type="ECO:0000313" key="2">
    <source>
        <dbReference type="Proteomes" id="UP000030421"/>
    </source>
</evidence>
<sequence length="104" mass="12216">MSVNQSLPFVVNTSPRINRTGQMIKGDEVSRIIEMAWEDRTPFEAIEVQFGLTEPEVIQLMRRNLKSKSFKLWRERVSGRTTKHIALRSRDVIRGYAPTQYKHR</sequence>